<dbReference type="SMR" id="A0A8H9N1B9"/>
<evidence type="ECO:0000256" key="2">
    <source>
        <dbReference type="SAM" id="SignalP"/>
    </source>
</evidence>
<keyword evidence="2" id="KW-0732">Signal</keyword>
<feature type="signal peptide" evidence="2">
    <location>
        <begin position="1"/>
        <end position="22"/>
    </location>
</feature>
<dbReference type="EMBL" id="DACRBY010000017">
    <property type="protein sequence ID" value="HAS8541004.1"/>
    <property type="molecule type" value="Genomic_DNA"/>
</dbReference>
<dbReference type="Pfam" id="PF07676">
    <property type="entry name" value="PD40"/>
    <property type="match status" value="1"/>
</dbReference>
<reference evidence="3" key="1">
    <citation type="journal article" date="2018" name="Genome Biol.">
        <title>SKESA: strategic k-mer extension for scrupulous assemblies.</title>
        <authorList>
            <person name="Souvorov A."/>
            <person name="Agarwala R."/>
            <person name="Lipman D.J."/>
        </authorList>
    </citation>
    <scope>NUCLEOTIDE SEQUENCE</scope>
    <source>
        <strain evidence="3">BCW_3452</strain>
    </source>
</reference>
<protein>
    <submittedName>
        <fullName evidence="3">Uncharacterized protein</fullName>
    </submittedName>
</protein>
<dbReference type="Gene3D" id="2.120.10.30">
    <property type="entry name" value="TolB, C-terminal domain"/>
    <property type="match status" value="1"/>
</dbReference>
<feature type="chain" id="PRO_5034821327" evidence="2">
    <location>
        <begin position="23"/>
        <end position="390"/>
    </location>
</feature>
<proteinExistence type="inferred from homology"/>
<dbReference type="PANTHER" id="PTHR36842">
    <property type="entry name" value="PROTEIN TOLB HOMOLOG"/>
    <property type="match status" value="1"/>
</dbReference>
<dbReference type="AlphaFoldDB" id="A0A8H9N1B9"/>
<dbReference type="Proteomes" id="UP000863257">
    <property type="component" value="Unassembled WGS sequence"/>
</dbReference>
<dbReference type="PANTHER" id="PTHR36842:SF1">
    <property type="entry name" value="PROTEIN TOLB"/>
    <property type="match status" value="1"/>
</dbReference>
<dbReference type="InterPro" id="IPR011042">
    <property type="entry name" value="6-blade_b-propeller_TolB-like"/>
</dbReference>
<gene>
    <name evidence="3" type="ORF">I7730_14530</name>
</gene>
<dbReference type="InterPro" id="IPR011659">
    <property type="entry name" value="WD40"/>
</dbReference>
<reference evidence="3" key="2">
    <citation type="submission" date="2019-01" db="EMBL/GenBank/DDBJ databases">
        <authorList>
            <consortium name="NCBI Pathogen Detection Project"/>
        </authorList>
    </citation>
    <scope>NUCLEOTIDE SEQUENCE</scope>
    <source>
        <strain evidence="3">BCW_3452</strain>
    </source>
</reference>
<name>A0A8H9N1B9_VIBVL</name>
<comment type="caution">
    <text evidence="3">The sequence shown here is derived from an EMBL/GenBank/DDBJ whole genome shotgun (WGS) entry which is preliminary data.</text>
</comment>
<comment type="similarity">
    <text evidence="1">Belongs to the TolB family.</text>
</comment>
<dbReference type="SUPFAM" id="SSF69304">
    <property type="entry name" value="Tricorn protease N-terminal domain"/>
    <property type="match status" value="1"/>
</dbReference>
<accession>A0A8H9N1B9</accession>
<sequence length="390" mass="43185">MKVYKGIGLVLMVALVSGVSVANTDKQGITITANSTKHGALPIAFETNRIDAFEHLSKIESLEVYKGECLEVQKMLKQRVACISDEIDGVSISVPLSTTQNRVSLVKGRYLSSVKIADAAYNAIFKTEGSPFTTKLAIIAKNRKTNEYQLRVADYDGSGARILHQTNEPILSPSWSSSGRYLAYVSFETVRTSIFIHDTITGKRIKALSFKGLNAYPDFISDSKILVSLSNQSERSLVFEYDLLTKKLKKLTDSEKADIFPQHISDSKLAFVRLTENEIPYTYIKNGNSQPKPLLSRPLNAVSISEKNTIVGLSRGDLLHYNIHQDKAINETRIDSSKGIESPSISENGELIVYVKEVEGKFSAYGSLKNGDNLFMLKSETHDLIQVSAF</sequence>
<organism evidence="3">
    <name type="scientific">Vibrio vulnificus</name>
    <dbReference type="NCBI Taxonomy" id="672"/>
    <lineage>
        <taxon>Bacteria</taxon>
        <taxon>Pseudomonadati</taxon>
        <taxon>Pseudomonadota</taxon>
        <taxon>Gammaproteobacteria</taxon>
        <taxon>Vibrionales</taxon>
        <taxon>Vibrionaceae</taxon>
        <taxon>Vibrio</taxon>
    </lineage>
</organism>
<evidence type="ECO:0000313" key="3">
    <source>
        <dbReference type="EMBL" id="HAS8541004.1"/>
    </source>
</evidence>
<evidence type="ECO:0000256" key="1">
    <source>
        <dbReference type="ARBA" id="ARBA00009820"/>
    </source>
</evidence>